<dbReference type="PANTHER" id="PTHR11955">
    <property type="entry name" value="FATTY ACID BINDING PROTEIN"/>
    <property type="match status" value="1"/>
</dbReference>
<dbReference type="InterPro" id="IPR000566">
    <property type="entry name" value="Lipocln_cytosolic_FA-bd_dom"/>
</dbReference>
<organism evidence="8 9">
    <name type="scientific">Apolygus lucorum</name>
    <name type="common">Small green plant bug</name>
    <name type="synonym">Lygocoris lucorum</name>
    <dbReference type="NCBI Taxonomy" id="248454"/>
    <lineage>
        <taxon>Eukaryota</taxon>
        <taxon>Metazoa</taxon>
        <taxon>Ecdysozoa</taxon>
        <taxon>Arthropoda</taxon>
        <taxon>Hexapoda</taxon>
        <taxon>Insecta</taxon>
        <taxon>Pterygota</taxon>
        <taxon>Neoptera</taxon>
        <taxon>Paraneoptera</taxon>
        <taxon>Hemiptera</taxon>
        <taxon>Heteroptera</taxon>
        <taxon>Panheteroptera</taxon>
        <taxon>Cimicomorpha</taxon>
        <taxon>Miridae</taxon>
        <taxon>Mirini</taxon>
        <taxon>Apolygus</taxon>
    </lineage>
</organism>
<proteinExistence type="inferred from homology"/>
<dbReference type="Proteomes" id="UP000466442">
    <property type="component" value="Unassembled WGS sequence"/>
</dbReference>
<dbReference type="PRINTS" id="PR00178">
    <property type="entry name" value="FATTYACIDBP"/>
</dbReference>
<keyword evidence="6" id="KW-0813">Transport</keyword>
<dbReference type="InterPro" id="IPR012674">
    <property type="entry name" value="Calycin"/>
</dbReference>
<dbReference type="Gene3D" id="2.40.128.20">
    <property type="match status" value="1"/>
</dbReference>
<feature type="domain" description="Cytosolic fatty-acid binding proteins" evidence="7">
    <location>
        <begin position="8"/>
        <end position="25"/>
    </location>
</feature>
<evidence type="ECO:0000259" key="7">
    <source>
        <dbReference type="PROSITE" id="PS00214"/>
    </source>
</evidence>
<evidence type="ECO:0000313" key="8">
    <source>
        <dbReference type="EMBL" id="KAF6213017.1"/>
    </source>
</evidence>
<evidence type="ECO:0000256" key="1">
    <source>
        <dbReference type="ARBA" id="ARBA00008390"/>
    </source>
</evidence>
<protein>
    <recommendedName>
        <fullName evidence="4">Fatty acid-binding protein, muscle</fullName>
    </recommendedName>
    <alternativeName>
        <fullName evidence="5">M-FABP</fullName>
    </alternativeName>
</protein>
<evidence type="ECO:0000313" key="9">
    <source>
        <dbReference type="Proteomes" id="UP000466442"/>
    </source>
</evidence>
<reference evidence="8" key="1">
    <citation type="journal article" date="2021" name="Mol. Ecol. Resour.">
        <title>Apolygus lucorum genome provides insights into omnivorousness and mesophyll feeding.</title>
        <authorList>
            <person name="Liu Y."/>
            <person name="Liu H."/>
            <person name="Wang H."/>
            <person name="Huang T."/>
            <person name="Liu B."/>
            <person name="Yang B."/>
            <person name="Yin L."/>
            <person name="Li B."/>
            <person name="Zhang Y."/>
            <person name="Zhang S."/>
            <person name="Jiang F."/>
            <person name="Zhang X."/>
            <person name="Ren Y."/>
            <person name="Wang B."/>
            <person name="Wang S."/>
            <person name="Lu Y."/>
            <person name="Wu K."/>
            <person name="Fan W."/>
            <person name="Wang G."/>
        </authorList>
    </citation>
    <scope>NUCLEOTIDE SEQUENCE</scope>
    <source>
        <strain evidence="8">12Hb</strain>
    </source>
</reference>
<comment type="caution">
    <text evidence="8">The sequence shown here is derived from an EMBL/GenBank/DDBJ whole genome shotgun (WGS) entry which is preliminary data.</text>
</comment>
<dbReference type="AlphaFoldDB" id="A0A6A4K8U6"/>
<dbReference type="FunFam" id="2.40.128.20:FF:000001">
    <property type="entry name" value="Fatty acid-binding protein, adipocyte"/>
    <property type="match status" value="1"/>
</dbReference>
<dbReference type="EMBL" id="WIXP02000003">
    <property type="protein sequence ID" value="KAF6213017.1"/>
    <property type="molecule type" value="Genomic_DNA"/>
</dbReference>
<evidence type="ECO:0000256" key="4">
    <source>
        <dbReference type="ARBA" id="ARBA00072951"/>
    </source>
</evidence>
<dbReference type="OrthoDB" id="354351at2759"/>
<keyword evidence="9" id="KW-1185">Reference proteome</keyword>
<gene>
    <name evidence="8" type="ORF">GE061_010731</name>
</gene>
<evidence type="ECO:0000256" key="6">
    <source>
        <dbReference type="RuleBase" id="RU003696"/>
    </source>
</evidence>
<dbReference type="GO" id="GO:0005504">
    <property type="term" value="F:fatty acid binding"/>
    <property type="evidence" value="ECO:0007669"/>
    <property type="project" value="UniProtKB-ARBA"/>
</dbReference>
<dbReference type="InterPro" id="IPR031259">
    <property type="entry name" value="ILBP"/>
</dbReference>
<comment type="function">
    <text evidence="3">Binds fatty acids in a 1:1 molar ratio.</text>
</comment>
<name>A0A6A4K8U6_APOLU</name>
<dbReference type="PROSITE" id="PS00214">
    <property type="entry name" value="FABP"/>
    <property type="match status" value="1"/>
</dbReference>
<accession>A0A6A4K8U6</accession>
<evidence type="ECO:0000256" key="3">
    <source>
        <dbReference type="ARBA" id="ARBA00057009"/>
    </source>
</evidence>
<dbReference type="Pfam" id="PF00061">
    <property type="entry name" value="Lipocalin"/>
    <property type="match status" value="1"/>
</dbReference>
<dbReference type="InterPro" id="IPR000463">
    <property type="entry name" value="Fatty_acid-bd"/>
</dbReference>
<evidence type="ECO:0000256" key="2">
    <source>
        <dbReference type="ARBA" id="ARBA00023121"/>
    </source>
</evidence>
<keyword evidence="2" id="KW-0446">Lipid-binding</keyword>
<dbReference type="SUPFAM" id="SSF50814">
    <property type="entry name" value="Lipocalins"/>
    <property type="match status" value="1"/>
</dbReference>
<sequence>MISRFAGIKYKLDKSENFDEYLKALGVGMLTRKVVNSISPVVELVHNGDSSYTFKSTSTFKTIVINFKIGEEFIQDLPDGRKVPTIITQEGDNKLVEEQKGDKPTTIVREFTKDAVNMTLTTDSVVCTRNYKVVGS</sequence>
<evidence type="ECO:0000256" key="5">
    <source>
        <dbReference type="ARBA" id="ARBA00081149"/>
    </source>
</evidence>
<comment type="similarity">
    <text evidence="1 6">Belongs to the calycin superfamily. Fatty-acid binding protein (FABP) family.</text>
</comment>